<proteinExistence type="predicted"/>
<evidence type="ECO:0000313" key="2">
    <source>
        <dbReference type="Proteomes" id="UP001056384"/>
    </source>
</evidence>
<sequence length="225" mass="25100">MPIVLPPVRQQEQDETSLSKYCVPPMFENAVQFQINVIDATPEQEVKSDPSNSMQSLMSIAVLGFTTAILAAPTLSSTALSQPLEDFQSLVSPNINTITLPWQTNLFPSTSQKYAPEPREIWIELFDNKNCNPHPIPESRPPQITSITTWASGFWYCYELTFGQSVTLYKKYSSPECEVYIHAPAGNCAGFDKGDVEARMVQGEDVCFIFGEGVRYELMTRCAAP</sequence>
<organism evidence="1 2">
    <name type="scientific">Septoria linicola</name>
    <dbReference type="NCBI Taxonomy" id="215465"/>
    <lineage>
        <taxon>Eukaryota</taxon>
        <taxon>Fungi</taxon>
        <taxon>Dikarya</taxon>
        <taxon>Ascomycota</taxon>
        <taxon>Pezizomycotina</taxon>
        <taxon>Dothideomycetes</taxon>
        <taxon>Dothideomycetidae</taxon>
        <taxon>Mycosphaerellales</taxon>
        <taxon>Mycosphaerellaceae</taxon>
        <taxon>Septoria</taxon>
    </lineage>
</organism>
<dbReference type="AlphaFoldDB" id="A0A9Q9AVV3"/>
<dbReference type="EMBL" id="CP099426">
    <property type="protein sequence ID" value="USW56857.1"/>
    <property type="molecule type" value="Genomic_DNA"/>
</dbReference>
<name>A0A9Q9AVV3_9PEZI</name>
<evidence type="ECO:0000313" key="1">
    <source>
        <dbReference type="EMBL" id="USW56857.1"/>
    </source>
</evidence>
<accession>A0A9Q9AVV3</accession>
<dbReference type="Proteomes" id="UP001056384">
    <property type="component" value="Chromosome 9"/>
</dbReference>
<reference evidence="1" key="1">
    <citation type="submission" date="2022-06" db="EMBL/GenBank/DDBJ databases">
        <title>Complete genome sequences of two strains of the flax pathogen Septoria linicola.</title>
        <authorList>
            <person name="Lapalu N."/>
            <person name="Simon A."/>
            <person name="Demenou B."/>
            <person name="Paumier D."/>
            <person name="Guillot M.-P."/>
            <person name="Gout L."/>
            <person name="Valade R."/>
        </authorList>
    </citation>
    <scope>NUCLEOTIDE SEQUENCE</scope>
    <source>
        <strain evidence="1">SE15195</strain>
    </source>
</reference>
<protein>
    <submittedName>
        <fullName evidence="1">Uncharacterized protein</fullName>
    </submittedName>
</protein>
<gene>
    <name evidence="1" type="ORF">Slin15195_G101760</name>
</gene>
<keyword evidence="2" id="KW-1185">Reference proteome</keyword>